<dbReference type="PIRSF" id="PIRSF001227">
    <property type="entry name" value="Pen_acylase"/>
    <property type="match status" value="1"/>
</dbReference>
<organism evidence="8 9">
    <name type="scientific">Humibacter ginsenosidimutans</name>
    <dbReference type="NCBI Taxonomy" id="2599293"/>
    <lineage>
        <taxon>Bacteria</taxon>
        <taxon>Bacillati</taxon>
        <taxon>Actinomycetota</taxon>
        <taxon>Actinomycetes</taxon>
        <taxon>Micrococcales</taxon>
        <taxon>Microbacteriaceae</taxon>
        <taxon>Humibacter</taxon>
    </lineage>
</organism>
<reference evidence="8 9" key="1">
    <citation type="submission" date="2019-07" db="EMBL/GenBank/DDBJ databases">
        <title>Full genome sequence of Humibacter sp. WJ7-1.</title>
        <authorList>
            <person name="Im W.-T."/>
        </authorList>
    </citation>
    <scope>NUCLEOTIDE SEQUENCE [LARGE SCALE GENOMIC DNA]</scope>
    <source>
        <strain evidence="8 9">WJ7-1</strain>
    </source>
</reference>
<dbReference type="Gene3D" id="2.30.120.10">
    <property type="match status" value="1"/>
</dbReference>
<keyword evidence="7" id="KW-0812">Transmembrane</keyword>
<feature type="binding site" evidence="5">
    <location>
        <position position="394"/>
    </location>
    <ligand>
        <name>Ca(2+)</name>
        <dbReference type="ChEBI" id="CHEBI:29108"/>
    </ligand>
</feature>
<dbReference type="InterPro" id="IPR029055">
    <property type="entry name" value="Ntn_hydrolases_N"/>
</dbReference>
<keyword evidence="5" id="KW-0106">Calcium</keyword>
<dbReference type="PANTHER" id="PTHR34218:SF4">
    <property type="entry name" value="ACYL-HOMOSERINE LACTONE ACYLASE QUIP"/>
    <property type="match status" value="1"/>
</dbReference>
<dbReference type="InterPro" id="IPR014395">
    <property type="entry name" value="Pen/GL7ACA/AHL_acylase"/>
</dbReference>
<evidence type="ECO:0000256" key="3">
    <source>
        <dbReference type="ARBA" id="ARBA00023145"/>
    </source>
</evidence>
<dbReference type="GO" id="GO:0046872">
    <property type="term" value="F:metal ion binding"/>
    <property type="evidence" value="ECO:0007669"/>
    <property type="project" value="UniProtKB-KW"/>
</dbReference>
<dbReference type="InterPro" id="IPR043147">
    <property type="entry name" value="Penicillin_amidase_A-knob"/>
</dbReference>
<protein>
    <submittedName>
        <fullName evidence="8">Penicillin acylase family protein</fullName>
    </submittedName>
</protein>
<sequence length="877" mass="94888">MFAGAARRSEVGTDAPRLSRRHPFWRFLAILLVILLTLTVVAGVLGFWTVTRSFPQTSGNIDIPGLKAPVSVQRDDAGIPQITASNSHDLFLAEGYVHAQDRFWEMDFRRHVTAGRLSELFGKSQLGTDEFIRTLGWRNVAEQEVKQMDATTLSYYQAYADGVNAYLAHHKGADISLEYAVLGLQTPGYTPEKWTPADSVSWLKAMAWDLRSNLEDELDRALLATKLTATDIATLHPTYPYSSHPTITDAGSGDPARVAESSASASTTADVSSSATSDGTDEAAAASDIAALASSVQASAAEVPQLLGINSDDIGSNSWVVSGSHTSTGKPLLSNDPHLGPAAPSIWYQVGLHCSTVSAACPFDVAGYSFSGLPGVIIGHNDKIAWGFTNLGPDVTDLYLERLDGDGYLYDGKKQAFTTRKETIKVAGGSPVTITVRSTIHGPLLSGGDYDTVTKSHRTSSGDIPGGKYALSLQWTALTPGHTAESIFILDKATDWNGFRAAAREFDVPAQNLIYADTAGNIGYQAPGLIPIRKQGDGTTITPGWSSAYGWTGYIPFDQLPSAYNPKAGYIVTANNAAVGPSFAQNLTKDWDAGYRADRITHDLQKLIKAGTKITSADMSRIDADTYDANAAALVPVLTSIHLDSGTARAVDLLKKWNFHDDEGSAAAAYFNIFWRNLLHDAFGRKLPAGSQPAGGDRWFQVVDSLIDQPDSSWWVDEKLGIGNRDEMFAYAADQAYREAVKLMGPDSSQWKWGDIHTLEVTNQSFGASGIAPIEWLFNRGPYRLGGGSSVVDAVGWDASQGYEVDWVPSMRQVVDLGDFDHSTWINLTGDSGHAFNPHYMDQTPLWQHNKTRSWPFSKDAVAKATQDTLTLTPASR</sequence>
<dbReference type="GO" id="GO:0017000">
    <property type="term" value="P:antibiotic biosynthetic process"/>
    <property type="evidence" value="ECO:0007669"/>
    <property type="project" value="InterPro"/>
</dbReference>
<dbReference type="KEGG" id="huw:FPZ11_05995"/>
<feature type="region of interest" description="Disordered" evidence="6">
    <location>
        <begin position="243"/>
        <end position="279"/>
    </location>
</feature>
<keyword evidence="5" id="KW-0479">Metal-binding</keyword>
<keyword evidence="2" id="KW-0378">Hydrolase</keyword>
<keyword evidence="9" id="KW-1185">Reference proteome</keyword>
<dbReference type="PANTHER" id="PTHR34218">
    <property type="entry name" value="PEPTIDASE S45 PENICILLIN AMIDASE"/>
    <property type="match status" value="1"/>
</dbReference>
<dbReference type="Pfam" id="PF01804">
    <property type="entry name" value="Penicil_amidase"/>
    <property type="match status" value="1"/>
</dbReference>
<dbReference type="SUPFAM" id="SSF56235">
    <property type="entry name" value="N-terminal nucleophile aminohydrolases (Ntn hydrolases)"/>
    <property type="match status" value="1"/>
</dbReference>
<feature type="active site" description="Nucleophile" evidence="4">
    <location>
        <position position="316"/>
    </location>
</feature>
<dbReference type="AlphaFoldDB" id="A0A5B8M1Z8"/>
<proteinExistence type="inferred from homology"/>
<dbReference type="InterPro" id="IPR002692">
    <property type="entry name" value="S45"/>
</dbReference>
<keyword evidence="3" id="KW-0865">Zymogen</keyword>
<dbReference type="InterPro" id="IPR043146">
    <property type="entry name" value="Penicillin_amidase_N_B-knob"/>
</dbReference>
<evidence type="ECO:0000256" key="5">
    <source>
        <dbReference type="PIRSR" id="PIRSR001227-2"/>
    </source>
</evidence>
<evidence type="ECO:0000313" key="8">
    <source>
        <dbReference type="EMBL" id="QDZ14373.1"/>
    </source>
</evidence>
<evidence type="ECO:0000256" key="6">
    <source>
        <dbReference type="SAM" id="MobiDB-lite"/>
    </source>
</evidence>
<comment type="similarity">
    <text evidence="1">Belongs to the peptidase S45 family.</text>
</comment>
<dbReference type="Gene3D" id="1.10.1400.10">
    <property type="match status" value="1"/>
</dbReference>
<evidence type="ECO:0000313" key="9">
    <source>
        <dbReference type="Proteomes" id="UP000320216"/>
    </source>
</evidence>
<dbReference type="Gene3D" id="3.60.20.10">
    <property type="entry name" value="Glutamine Phosphoribosylpyrophosphate, subunit 1, domain 1"/>
    <property type="match status" value="1"/>
</dbReference>
<comment type="cofactor">
    <cofactor evidence="5">
        <name>Ca(2+)</name>
        <dbReference type="ChEBI" id="CHEBI:29108"/>
    </cofactor>
    <text evidence="5">Binds 1 Ca(2+) ion per dimer.</text>
</comment>
<keyword evidence="7" id="KW-0472">Membrane</keyword>
<dbReference type="InterPro" id="IPR023343">
    <property type="entry name" value="Penicillin_amidase_dom1"/>
</dbReference>
<dbReference type="CDD" id="cd03747">
    <property type="entry name" value="Ntn_PGA_like"/>
    <property type="match status" value="1"/>
</dbReference>
<name>A0A5B8M1Z8_9MICO</name>
<feature type="transmembrane region" description="Helical" evidence="7">
    <location>
        <begin position="27"/>
        <end position="48"/>
    </location>
</feature>
<feature type="compositionally biased region" description="Low complexity" evidence="6">
    <location>
        <begin position="261"/>
        <end position="279"/>
    </location>
</feature>
<keyword evidence="7" id="KW-1133">Transmembrane helix</keyword>
<feature type="binding site" evidence="5">
    <location>
        <position position="217"/>
    </location>
    <ligand>
        <name>Ca(2+)</name>
        <dbReference type="ChEBI" id="CHEBI:29108"/>
    </ligand>
</feature>
<gene>
    <name evidence="8" type="ORF">FPZ11_05995</name>
</gene>
<dbReference type="Proteomes" id="UP000320216">
    <property type="component" value="Chromosome"/>
</dbReference>
<feature type="binding site" evidence="5">
    <location>
        <position position="397"/>
    </location>
    <ligand>
        <name>Ca(2+)</name>
        <dbReference type="ChEBI" id="CHEBI:29108"/>
    </ligand>
</feature>
<evidence type="ECO:0000256" key="1">
    <source>
        <dbReference type="ARBA" id="ARBA00006586"/>
    </source>
</evidence>
<dbReference type="Gene3D" id="1.10.439.10">
    <property type="entry name" value="Penicillin Amidohydrolase, domain 1"/>
    <property type="match status" value="1"/>
</dbReference>
<dbReference type="OrthoDB" id="9759796at2"/>
<dbReference type="GO" id="GO:0016811">
    <property type="term" value="F:hydrolase activity, acting on carbon-nitrogen (but not peptide) bonds, in linear amides"/>
    <property type="evidence" value="ECO:0007669"/>
    <property type="project" value="InterPro"/>
</dbReference>
<evidence type="ECO:0000256" key="2">
    <source>
        <dbReference type="ARBA" id="ARBA00022801"/>
    </source>
</evidence>
<evidence type="ECO:0000256" key="4">
    <source>
        <dbReference type="PIRSR" id="PIRSR001227-1"/>
    </source>
</evidence>
<evidence type="ECO:0000256" key="7">
    <source>
        <dbReference type="SAM" id="Phobius"/>
    </source>
</evidence>
<accession>A0A5B8M1Z8</accession>
<dbReference type="EMBL" id="CP042305">
    <property type="protein sequence ID" value="QDZ14373.1"/>
    <property type="molecule type" value="Genomic_DNA"/>
</dbReference>